<proteinExistence type="predicted"/>
<protein>
    <submittedName>
        <fullName evidence="1">Uncharacterized protein</fullName>
    </submittedName>
</protein>
<dbReference type="Proteomes" id="UP001601521">
    <property type="component" value="Unassembled WGS sequence"/>
</dbReference>
<sequence length="96" mass="10586">MGVDESPEFRALQKVFNAMPKPGSEPDLWQAVKVAELIGEATAAMQQVTREEAAADPGGEFGAMVAKWEELDRELHGLRRELETDGIRMSYQGPPD</sequence>
<dbReference type="EMBL" id="JBIALX010000033">
    <property type="protein sequence ID" value="MFF0458615.1"/>
    <property type="molecule type" value="Genomic_DNA"/>
</dbReference>
<evidence type="ECO:0000313" key="1">
    <source>
        <dbReference type="EMBL" id="MFF0458615.1"/>
    </source>
</evidence>
<gene>
    <name evidence="1" type="ORF">ACFYTH_35165</name>
</gene>
<organism evidence="1 2">
    <name type="scientific">Nocardia africana</name>
    <dbReference type="NCBI Taxonomy" id="134964"/>
    <lineage>
        <taxon>Bacteria</taxon>
        <taxon>Bacillati</taxon>
        <taxon>Actinomycetota</taxon>
        <taxon>Actinomycetes</taxon>
        <taxon>Mycobacteriales</taxon>
        <taxon>Nocardiaceae</taxon>
        <taxon>Nocardia</taxon>
    </lineage>
</organism>
<reference evidence="1 2" key="1">
    <citation type="submission" date="2024-10" db="EMBL/GenBank/DDBJ databases">
        <title>The Natural Products Discovery Center: Release of the First 8490 Sequenced Strains for Exploring Actinobacteria Biosynthetic Diversity.</title>
        <authorList>
            <person name="Kalkreuter E."/>
            <person name="Kautsar S.A."/>
            <person name="Yang D."/>
            <person name="Bader C.D."/>
            <person name="Teijaro C.N."/>
            <person name="Fluegel L."/>
            <person name="Davis C.M."/>
            <person name="Simpson J.R."/>
            <person name="Lauterbach L."/>
            <person name="Steele A.D."/>
            <person name="Gui C."/>
            <person name="Meng S."/>
            <person name="Li G."/>
            <person name="Viehrig K."/>
            <person name="Ye F."/>
            <person name="Su P."/>
            <person name="Kiefer A.F."/>
            <person name="Nichols A."/>
            <person name="Cepeda A.J."/>
            <person name="Yan W."/>
            <person name="Fan B."/>
            <person name="Jiang Y."/>
            <person name="Adhikari A."/>
            <person name="Zheng C.-J."/>
            <person name="Schuster L."/>
            <person name="Cowan T.M."/>
            <person name="Smanski M.J."/>
            <person name="Chevrette M.G."/>
            <person name="De Carvalho L.P.S."/>
            <person name="Shen B."/>
        </authorList>
    </citation>
    <scope>NUCLEOTIDE SEQUENCE [LARGE SCALE GENOMIC DNA]</scope>
    <source>
        <strain evidence="1 2">NPDC004550</strain>
    </source>
</reference>
<evidence type="ECO:0000313" key="2">
    <source>
        <dbReference type="Proteomes" id="UP001601521"/>
    </source>
</evidence>
<keyword evidence="2" id="KW-1185">Reference proteome</keyword>
<name>A0ABW6NU29_9NOCA</name>
<accession>A0ABW6NU29</accession>
<dbReference type="RefSeq" id="WP_387256254.1">
    <property type="nucleotide sequence ID" value="NZ_JBIALX010000033.1"/>
</dbReference>
<comment type="caution">
    <text evidence="1">The sequence shown here is derived from an EMBL/GenBank/DDBJ whole genome shotgun (WGS) entry which is preliminary data.</text>
</comment>